<organism evidence="6 7">
    <name type="scientific">Pseudonocardia zijingensis</name>
    <dbReference type="NCBI Taxonomy" id="153376"/>
    <lineage>
        <taxon>Bacteria</taxon>
        <taxon>Bacillati</taxon>
        <taxon>Actinomycetota</taxon>
        <taxon>Actinomycetes</taxon>
        <taxon>Pseudonocardiales</taxon>
        <taxon>Pseudonocardiaceae</taxon>
        <taxon>Pseudonocardia</taxon>
    </lineage>
</organism>
<proteinExistence type="predicted"/>
<evidence type="ECO:0000313" key="6">
    <source>
        <dbReference type="EMBL" id="GAA0919234.1"/>
    </source>
</evidence>
<keyword evidence="2" id="KW-0238">DNA-binding</keyword>
<dbReference type="Pfam" id="PF00392">
    <property type="entry name" value="GntR"/>
    <property type="match status" value="1"/>
</dbReference>
<dbReference type="PROSITE" id="PS50949">
    <property type="entry name" value="HTH_GNTR"/>
    <property type="match status" value="1"/>
</dbReference>
<evidence type="ECO:0000313" key="7">
    <source>
        <dbReference type="Proteomes" id="UP001499967"/>
    </source>
</evidence>
<dbReference type="EMBL" id="BAAAHP010000003">
    <property type="protein sequence ID" value="GAA0919234.1"/>
    <property type="molecule type" value="Genomic_DNA"/>
</dbReference>
<feature type="domain" description="HTH gntR-type" evidence="5">
    <location>
        <begin position="45"/>
        <end position="112"/>
    </location>
</feature>
<evidence type="ECO:0000256" key="4">
    <source>
        <dbReference type="SAM" id="MobiDB-lite"/>
    </source>
</evidence>
<dbReference type="PANTHER" id="PTHR43537:SF5">
    <property type="entry name" value="UXU OPERON TRANSCRIPTIONAL REGULATOR"/>
    <property type="match status" value="1"/>
</dbReference>
<dbReference type="Proteomes" id="UP001499967">
    <property type="component" value="Unassembled WGS sequence"/>
</dbReference>
<evidence type="ECO:0000259" key="5">
    <source>
        <dbReference type="PROSITE" id="PS50949"/>
    </source>
</evidence>
<dbReference type="SUPFAM" id="SSF48008">
    <property type="entry name" value="GntR ligand-binding domain-like"/>
    <property type="match status" value="1"/>
</dbReference>
<dbReference type="InterPro" id="IPR008920">
    <property type="entry name" value="TF_FadR/GntR_C"/>
</dbReference>
<evidence type="ECO:0000256" key="2">
    <source>
        <dbReference type="ARBA" id="ARBA00023125"/>
    </source>
</evidence>
<keyword evidence="1" id="KW-0805">Transcription regulation</keyword>
<dbReference type="InterPro" id="IPR011711">
    <property type="entry name" value="GntR_C"/>
</dbReference>
<evidence type="ECO:0000256" key="1">
    <source>
        <dbReference type="ARBA" id="ARBA00023015"/>
    </source>
</evidence>
<dbReference type="PANTHER" id="PTHR43537">
    <property type="entry name" value="TRANSCRIPTIONAL REGULATOR, GNTR FAMILY"/>
    <property type="match status" value="1"/>
</dbReference>
<reference evidence="7" key="1">
    <citation type="journal article" date="2019" name="Int. J. Syst. Evol. Microbiol.">
        <title>The Global Catalogue of Microorganisms (GCM) 10K type strain sequencing project: providing services to taxonomists for standard genome sequencing and annotation.</title>
        <authorList>
            <consortium name="The Broad Institute Genomics Platform"/>
            <consortium name="The Broad Institute Genome Sequencing Center for Infectious Disease"/>
            <person name="Wu L."/>
            <person name="Ma J."/>
        </authorList>
    </citation>
    <scope>NUCLEOTIDE SEQUENCE [LARGE SCALE GENOMIC DNA]</scope>
    <source>
        <strain evidence="7">JCM 11117</strain>
    </source>
</reference>
<keyword evidence="3" id="KW-0804">Transcription</keyword>
<dbReference type="Gene3D" id="1.10.10.10">
    <property type="entry name" value="Winged helix-like DNA-binding domain superfamily/Winged helix DNA-binding domain"/>
    <property type="match status" value="1"/>
</dbReference>
<dbReference type="SUPFAM" id="SSF46785">
    <property type="entry name" value="Winged helix' DNA-binding domain"/>
    <property type="match status" value="1"/>
</dbReference>
<feature type="compositionally biased region" description="Basic and acidic residues" evidence="4">
    <location>
        <begin position="18"/>
        <end position="29"/>
    </location>
</feature>
<dbReference type="InterPro" id="IPR000524">
    <property type="entry name" value="Tscrpt_reg_HTH_GntR"/>
</dbReference>
<evidence type="ECO:0000256" key="3">
    <source>
        <dbReference type="ARBA" id="ARBA00023163"/>
    </source>
</evidence>
<gene>
    <name evidence="6" type="ORF">GCM10009559_01230</name>
</gene>
<name>A0ABP3ZFQ0_9PSEU</name>
<feature type="region of interest" description="Disordered" evidence="4">
    <location>
        <begin position="1"/>
        <end position="29"/>
    </location>
</feature>
<keyword evidence="7" id="KW-1185">Reference proteome</keyword>
<comment type="caution">
    <text evidence="6">The sequence shown here is derived from an EMBL/GenBank/DDBJ whole genome shotgun (WGS) entry which is preliminary data.</text>
</comment>
<dbReference type="SMART" id="SM00895">
    <property type="entry name" value="FCD"/>
    <property type="match status" value="1"/>
</dbReference>
<dbReference type="Gene3D" id="1.20.120.530">
    <property type="entry name" value="GntR ligand-binding domain-like"/>
    <property type="match status" value="1"/>
</dbReference>
<protein>
    <recommendedName>
        <fullName evidence="5">HTH gntR-type domain-containing protein</fullName>
    </recommendedName>
</protein>
<dbReference type="Pfam" id="PF07729">
    <property type="entry name" value="FCD"/>
    <property type="match status" value="1"/>
</dbReference>
<accession>A0ABP3ZFQ0</accession>
<dbReference type="InterPro" id="IPR036390">
    <property type="entry name" value="WH_DNA-bd_sf"/>
</dbReference>
<dbReference type="InterPro" id="IPR036388">
    <property type="entry name" value="WH-like_DNA-bd_sf"/>
</dbReference>
<dbReference type="SMART" id="SM00345">
    <property type="entry name" value="HTH_GNTR"/>
    <property type="match status" value="1"/>
</dbReference>
<sequence>MRLDPSDDPLARYSARVHSTDRGESSATRALDRTLRRSPSLSGHGDLVRHMVATVAREIIEGELPSGHQLTSADLGRRFGTSRTPVREALGVLRREGLVDIEPRRRPRVATLSLPEVRDLYAIRASLYALIAESVIAGADDDRIARLDAPLARMWRARDRGDTLAYFDGTVDFRDVEVDICPNRSVGPLLESLGLRIHRLRRFGLSLPGRMDVSVRDYTYLVDAYRARDTDLARAVTRSMMAKALAEIERHWNRLELAGGSRRTA</sequence>